<sequence length="129" mass="13986">MASPQQGDLRLSGQGGSGGARARDRRVLADLMADSLATVPPTPPHQTKRPDNVMRAVPKLWRSDPPGSALPYLSHCTPTPLVKTSAVLYPSGLARFSTNHWRRDSNLHLCKVNTELSARSDTLTPPKPL</sequence>
<accession>A0AAV4DNR4</accession>
<feature type="compositionally biased region" description="Low complexity" evidence="1">
    <location>
        <begin position="1"/>
        <end position="12"/>
    </location>
</feature>
<comment type="caution">
    <text evidence="2">The sequence shown here is derived from an EMBL/GenBank/DDBJ whole genome shotgun (WGS) entry which is preliminary data.</text>
</comment>
<evidence type="ECO:0000256" key="1">
    <source>
        <dbReference type="SAM" id="MobiDB-lite"/>
    </source>
</evidence>
<dbReference type="EMBL" id="BLXT01008064">
    <property type="protein sequence ID" value="GFO45566.1"/>
    <property type="molecule type" value="Genomic_DNA"/>
</dbReference>
<feature type="region of interest" description="Disordered" evidence="1">
    <location>
        <begin position="1"/>
        <end position="25"/>
    </location>
</feature>
<organism evidence="2 3">
    <name type="scientific">Plakobranchus ocellatus</name>
    <dbReference type="NCBI Taxonomy" id="259542"/>
    <lineage>
        <taxon>Eukaryota</taxon>
        <taxon>Metazoa</taxon>
        <taxon>Spiralia</taxon>
        <taxon>Lophotrochozoa</taxon>
        <taxon>Mollusca</taxon>
        <taxon>Gastropoda</taxon>
        <taxon>Heterobranchia</taxon>
        <taxon>Euthyneura</taxon>
        <taxon>Panpulmonata</taxon>
        <taxon>Sacoglossa</taxon>
        <taxon>Placobranchoidea</taxon>
        <taxon>Plakobranchidae</taxon>
        <taxon>Plakobranchus</taxon>
    </lineage>
</organism>
<name>A0AAV4DNR4_9GAST</name>
<evidence type="ECO:0000313" key="3">
    <source>
        <dbReference type="Proteomes" id="UP000735302"/>
    </source>
</evidence>
<evidence type="ECO:0000313" key="2">
    <source>
        <dbReference type="EMBL" id="GFO45566.1"/>
    </source>
</evidence>
<reference evidence="2 3" key="1">
    <citation type="journal article" date="2021" name="Elife">
        <title>Chloroplast acquisition without the gene transfer in kleptoplastic sea slugs, Plakobranchus ocellatus.</title>
        <authorList>
            <person name="Maeda T."/>
            <person name="Takahashi S."/>
            <person name="Yoshida T."/>
            <person name="Shimamura S."/>
            <person name="Takaki Y."/>
            <person name="Nagai Y."/>
            <person name="Toyoda A."/>
            <person name="Suzuki Y."/>
            <person name="Arimoto A."/>
            <person name="Ishii H."/>
            <person name="Satoh N."/>
            <person name="Nishiyama T."/>
            <person name="Hasebe M."/>
            <person name="Maruyama T."/>
            <person name="Minagawa J."/>
            <person name="Obokata J."/>
            <person name="Shigenobu S."/>
        </authorList>
    </citation>
    <scope>NUCLEOTIDE SEQUENCE [LARGE SCALE GENOMIC DNA]</scope>
</reference>
<protein>
    <submittedName>
        <fullName evidence="2">Uncharacterized protein</fullName>
    </submittedName>
</protein>
<proteinExistence type="predicted"/>
<keyword evidence="3" id="KW-1185">Reference proteome</keyword>
<gene>
    <name evidence="2" type="ORF">PoB_007207100</name>
</gene>
<dbReference type="AlphaFoldDB" id="A0AAV4DNR4"/>
<dbReference type="Proteomes" id="UP000735302">
    <property type="component" value="Unassembled WGS sequence"/>
</dbReference>